<evidence type="ECO:0000313" key="8">
    <source>
        <dbReference type="EMBL" id="EAY29702.1"/>
    </source>
</evidence>
<protein>
    <recommendedName>
        <fullName evidence="4">Isoaspartyl peptidase</fullName>
    </recommendedName>
</protein>
<feature type="binding site" evidence="6">
    <location>
        <begin position="227"/>
        <end position="230"/>
    </location>
    <ligand>
        <name>substrate</name>
    </ligand>
</feature>
<keyword evidence="9" id="KW-1185">Reference proteome</keyword>
<dbReference type="GO" id="GO:0016811">
    <property type="term" value="F:hydrolase activity, acting on carbon-nitrogen (but not peptide) bonds, in linear amides"/>
    <property type="evidence" value="ECO:0007669"/>
    <property type="project" value="UniProtKB-ARBA"/>
</dbReference>
<dbReference type="InterPro" id="IPR029055">
    <property type="entry name" value="Ntn_hydrolases_N"/>
</dbReference>
<name>A1ZI34_MICM2</name>
<evidence type="ECO:0000256" key="2">
    <source>
        <dbReference type="ARBA" id="ARBA00022801"/>
    </source>
</evidence>
<dbReference type="GO" id="GO:0006508">
    <property type="term" value="P:proteolysis"/>
    <property type="evidence" value="ECO:0007669"/>
    <property type="project" value="UniProtKB-KW"/>
</dbReference>
<dbReference type="GO" id="GO:0008233">
    <property type="term" value="F:peptidase activity"/>
    <property type="evidence" value="ECO:0007669"/>
    <property type="project" value="UniProtKB-KW"/>
</dbReference>
<dbReference type="PANTHER" id="PTHR10188:SF6">
    <property type="entry name" value="N(4)-(BETA-N-ACETYLGLUCOSAMINYL)-L-ASPARAGINASE"/>
    <property type="match status" value="1"/>
</dbReference>
<keyword evidence="1" id="KW-0645">Protease</keyword>
<evidence type="ECO:0000256" key="6">
    <source>
        <dbReference type="PIRSR" id="PIRSR600246-2"/>
    </source>
</evidence>
<dbReference type="FunFam" id="3.60.20.30:FF:000001">
    <property type="entry name" value="Isoaspartyl peptidase/L-asparaginase"/>
    <property type="match status" value="1"/>
</dbReference>
<dbReference type="OrthoDB" id="9780217at2"/>
<evidence type="ECO:0000256" key="4">
    <source>
        <dbReference type="ARBA" id="ARBA00069124"/>
    </source>
</evidence>
<sequence length="317" mass="34277">MSNFAIVVHGGAGTITPDLYTAEIEKGIRDTLYEAVEAGYYLLGDGEAAVNVVSHVVMVLENSPFFNAGKGAVFTNDGTHELEAAIMNGADLNAGAACGVKNVRNPVVLARKIMEKSGHVYLHGKGAEEFGRLYHVAFEPDEYFFDQFRYDEWRKIKASNTYRLDHSKDNAKKFGTVGAVALDKNGNVAAATSTGGMTNKKYGRIGDSSIIGAGTYANNATCAVSCTGHGEPFLRAVSAYDISCLMEYKGLSLEEASNYLIHEKMKQTHLQGEGGLIAIDTTGNISIAFNTVGMYRGYRRSGEKEHIALYKPNEMPA</sequence>
<dbReference type="eggNOG" id="COG1446">
    <property type="taxonomic scope" value="Bacteria"/>
</dbReference>
<feature type="site" description="Cleavage; by autolysis" evidence="7">
    <location>
        <begin position="175"/>
        <end position="176"/>
    </location>
</feature>
<keyword evidence="2" id="KW-0378">Hydrolase</keyword>
<proteinExistence type="predicted"/>
<comment type="caution">
    <text evidence="8">The sequence shown here is derived from an EMBL/GenBank/DDBJ whole genome shotgun (WGS) entry which is preliminary data.</text>
</comment>
<dbReference type="AlphaFoldDB" id="A1ZI34"/>
<dbReference type="PANTHER" id="PTHR10188">
    <property type="entry name" value="L-ASPARAGINASE"/>
    <property type="match status" value="1"/>
</dbReference>
<dbReference type="Gene3D" id="3.60.20.30">
    <property type="entry name" value="(Glycosyl)asparaginase"/>
    <property type="match status" value="1"/>
</dbReference>
<evidence type="ECO:0000256" key="5">
    <source>
        <dbReference type="PIRSR" id="PIRSR600246-1"/>
    </source>
</evidence>
<dbReference type="RefSeq" id="WP_004155396.1">
    <property type="nucleotide sequence ID" value="NZ_AAWS01000009.1"/>
</dbReference>
<dbReference type="Proteomes" id="UP000004095">
    <property type="component" value="Unassembled WGS sequence"/>
</dbReference>
<dbReference type="InterPro" id="IPR000246">
    <property type="entry name" value="Peptidase_T2"/>
</dbReference>
<organism evidence="8 9">
    <name type="scientific">Microscilla marina ATCC 23134</name>
    <dbReference type="NCBI Taxonomy" id="313606"/>
    <lineage>
        <taxon>Bacteria</taxon>
        <taxon>Pseudomonadati</taxon>
        <taxon>Bacteroidota</taxon>
        <taxon>Cytophagia</taxon>
        <taxon>Cytophagales</taxon>
        <taxon>Microscillaceae</taxon>
        <taxon>Microscilla</taxon>
    </lineage>
</organism>
<reference evidence="8 9" key="1">
    <citation type="submission" date="2007-01" db="EMBL/GenBank/DDBJ databases">
        <authorList>
            <person name="Haygood M."/>
            <person name="Podell S."/>
            <person name="Anderson C."/>
            <person name="Hopkinson B."/>
            <person name="Roe K."/>
            <person name="Barbeau K."/>
            <person name="Gaasterland T."/>
            <person name="Ferriera S."/>
            <person name="Johnson J."/>
            <person name="Kravitz S."/>
            <person name="Beeson K."/>
            <person name="Sutton G."/>
            <person name="Rogers Y.-H."/>
            <person name="Friedman R."/>
            <person name="Frazier M."/>
            <person name="Venter J.C."/>
        </authorList>
    </citation>
    <scope>NUCLEOTIDE SEQUENCE [LARGE SCALE GENOMIC DNA]</scope>
    <source>
        <strain evidence="8 9">ATCC 23134</strain>
    </source>
</reference>
<evidence type="ECO:0000256" key="1">
    <source>
        <dbReference type="ARBA" id="ARBA00022670"/>
    </source>
</evidence>
<feature type="binding site" evidence="6">
    <location>
        <begin position="204"/>
        <end position="207"/>
    </location>
    <ligand>
        <name>substrate</name>
    </ligand>
</feature>
<feature type="active site" description="Nucleophile" evidence="5">
    <location>
        <position position="176"/>
    </location>
</feature>
<evidence type="ECO:0000313" key="9">
    <source>
        <dbReference type="Proteomes" id="UP000004095"/>
    </source>
</evidence>
<dbReference type="CDD" id="cd04701">
    <property type="entry name" value="Asparaginase_2"/>
    <property type="match status" value="1"/>
</dbReference>
<dbReference type="EMBL" id="AAWS01000009">
    <property type="protein sequence ID" value="EAY29702.1"/>
    <property type="molecule type" value="Genomic_DNA"/>
</dbReference>
<evidence type="ECO:0000256" key="3">
    <source>
        <dbReference type="ARBA" id="ARBA00022813"/>
    </source>
</evidence>
<gene>
    <name evidence="8" type="ORF">M23134_05574</name>
</gene>
<evidence type="ECO:0000256" key="7">
    <source>
        <dbReference type="PIRSR" id="PIRSR600246-3"/>
    </source>
</evidence>
<accession>A1ZI34</accession>
<keyword evidence="3" id="KW-0068">Autocatalytic cleavage</keyword>
<dbReference type="Pfam" id="PF01112">
    <property type="entry name" value="Asparaginase_2"/>
    <property type="match status" value="1"/>
</dbReference>
<dbReference type="SUPFAM" id="SSF56235">
    <property type="entry name" value="N-terminal nucleophile aminohydrolases (Ntn hydrolases)"/>
    <property type="match status" value="1"/>
</dbReference>